<dbReference type="STRING" id="990268.JCM19235_6398"/>
<accession>A0A090RR02</accession>
<dbReference type="EMBL" id="BBMR01000002">
    <property type="protein sequence ID" value="GAL17845.1"/>
    <property type="molecule type" value="Genomic_DNA"/>
</dbReference>
<comment type="caution">
    <text evidence="1">The sequence shown here is derived from an EMBL/GenBank/DDBJ whole genome shotgun (WGS) entry which is preliminary data.</text>
</comment>
<dbReference type="Proteomes" id="UP000029228">
    <property type="component" value="Unassembled WGS sequence"/>
</dbReference>
<dbReference type="AlphaFoldDB" id="A0A090RR02"/>
<reference evidence="1 2" key="2">
    <citation type="submission" date="2014-09" db="EMBL/GenBank/DDBJ databases">
        <authorList>
            <consortium name="NBRP consortium"/>
            <person name="Sawabe T."/>
            <person name="Meirelles P."/>
            <person name="Nakanishi M."/>
            <person name="Sayaka M."/>
            <person name="Hattori M."/>
            <person name="Ohkuma M."/>
        </authorList>
    </citation>
    <scope>NUCLEOTIDE SEQUENCE [LARGE SCALE GENOMIC DNA]</scope>
    <source>
        <strain evidence="2">JCM19235</strain>
    </source>
</reference>
<evidence type="ECO:0000313" key="1">
    <source>
        <dbReference type="EMBL" id="GAL17845.1"/>
    </source>
</evidence>
<organism evidence="1 2">
    <name type="scientific">Vibrio maritimus</name>
    <dbReference type="NCBI Taxonomy" id="990268"/>
    <lineage>
        <taxon>Bacteria</taxon>
        <taxon>Pseudomonadati</taxon>
        <taxon>Pseudomonadota</taxon>
        <taxon>Gammaproteobacteria</taxon>
        <taxon>Vibrionales</taxon>
        <taxon>Vibrionaceae</taxon>
        <taxon>Vibrio</taxon>
    </lineage>
</organism>
<protein>
    <submittedName>
        <fullName evidence="1">Uncharacterized protein</fullName>
    </submittedName>
</protein>
<proteinExistence type="predicted"/>
<name>A0A090RR02_9VIBR</name>
<gene>
    <name evidence="1" type="ORF">JCM19235_6398</name>
</gene>
<keyword evidence="2" id="KW-1185">Reference proteome</keyword>
<evidence type="ECO:0000313" key="2">
    <source>
        <dbReference type="Proteomes" id="UP000029228"/>
    </source>
</evidence>
<reference evidence="1 2" key="1">
    <citation type="submission" date="2014-09" db="EMBL/GenBank/DDBJ databases">
        <title>Vibrio maritimus JCM 19235. (C45) whole genome shotgun sequence.</title>
        <authorList>
            <person name="Sawabe T."/>
            <person name="Meirelles P."/>
            <person name="Nakanishi M."/>
            <person name="Sayaka M."/>
            <person name="Hattori M."/>
            <person name="Ohkuma M."/>
        </authorList>
    </citation>
    <scope>NUCLEOTIDE SEQUENCE [LARGE SCALE GENOMIC DNA]</scope>
    <source>
        <strain evidence="2">JCM19235</strain>
    </source>
</reference>
<sequence>MAKHRFTSQTYVKQVIDQLLVSIGINNQYLFSENTYVEPRK</sequence>